<sequence>MSFRRMTQLTLFTIILFVLAACSSTSGGDESGSTTGESNESKGTISIGQINWPENIAVTNLWKAILEDEGYDVELELLGMGPQMAALASGELDVAPEIWLPVQDKSYYEKYKDQANFFEDPWYENGKVGLAVPTYMEDVNSIKDLNEYKDKFGGEIIGFESGAGTMLVAQEVIKEYGLDYELVASSTAAMISSIKNAVEEKEPIVAPLWKPHYVFSEVDLKFLEDPKKTFGEVEKIYMATREGFDSDYGKVSKWLKNFKLNDKQLGELMINIKENEDNPIKGAQKWIEENQDLVEKWMK</sequence>
<keyword evidence="9" id="KW-1185">Reference proteome</keyword>
<reference evidence="8 9" key="1">
    <citation type="journal article" date="2003" name="Int. J. Syst. Evol. Microbiol.">
        <title>Virgibacillus carmonensis sp. nov., Virgibacillus necropolis sp. nov. and Virgibacillus picturae sp. nov., three novel species isolated from deteriorated mural paintings, transfer of the species of the genus salibacillus to Virgibacillus, as Virgibacillus marismortui comb. nov. and Virgibacillus salexigens comb. nov., and emended description of the genus Virgibacillus.</title>
        <authorList>
            <person name="Heyrman J."/>
            <person name="Logan N.A."/>
            <person name="Busse H.J."/>
            <person name="Balcaen A."/>
            <person name="Lebbe L."/>
            <person name="Rodriguez-Diaz M."/>
            <person name="Swings J."/>
            <person name="De Vos P."/>
        </authorList>
    </citation>
    <scope>NUCLEOTIDE SEQUENCE [LARGE SCALE GENOMIC DNA]</scope>
    <source>
        <strain evidence="8 9">LMG 19488</strain>
    </source>
</reference>
<dbReference type="Pfam" id="PF04069">
    <property type="entry name" value="OpuAC"/>
    <property type="match status" value="1"/>
</dbReference>
<evidence type="ECO:0000256" key="2">
    <source>
        <dbReference type="ARBA" id="ARBA00022448"/>
    </source>
</evidence>
<evidence type="ECO:0000256" key="5">
    <source>
        <dbReference type="SAM" id="MobiDB-lite"/>
    </source>
</evidence>
<evidence type="ECO:0000259" key="7">
    <source>
        <dbReference type="Pfam" id="PF04069"/>
    </source>
</evidence>
<dbReference type="GO" id="GO:0015871">
    <property type="term" value="P:choline transport"/>
    <property type="evidence" value="ECO:0007669"/>
    <property type="project" value="TreeGrafter"/>
</dbReference>
<feature type="region of interest" description="Disordered" evidence="5">
    <location>
        <begin position="25"/>
        <end position="44"/>
    </location>
</feature>
<dbReference type="KEGG" id="vne:CFK40_02000"/>
<evidence type="ECO:0000256" key="6">
    <source>
        <dbReference type="SAM" id="SignalP"/>
    </source>
</evidence>
<feature type="chain" id="PRO_5039317937" evidence="6">
    <location>
        <begin position="21"/>
        <end position="299"/>
    </location>
</feature>
<dbReference type="GO" id="GO:0031460">
    <property type="term" value="P:glycine betaine transport"/>
    <property type="evidence" value="ECO:0007669"/>
    <property type="project" value="TreeGrafter"/>
</dbReference>
<gene>
    <name evidence="8" type="ORF">CFK40_02000</name>
</gene>
<dbReference type="Proteomes" id="UP000204391">
    <property type="component" value="Chromosome"/>
</dbReference>
<comment type="subcellular location">
    <subcellularLocation>
        <location evidence="1">Cell membrane</location>
    </subcellularLocation>
</comment>
<dbReference type="EMBL" id="CP022437">
    <property type="protein sequence ID" value="ASN03858.1"/>
    <property type="molecule type" value="Genomic_DNA"/>
</dbReference>
<evidence type="ECO:0000256" key="1">
    <source>
        <dbReference type="ARBA" id="ARBA00004236"/>
    </source>
</evidence>
<dbReference type="OrthoDB" id="9787902at2"/>
<dbReference type="PANTHER" id="PTHR47737:SF1">
    <property type="entry name" value="GLYCINE BETAINE_PROLINE BETAINE TRANSPORT SYSTEM PERMEASE PROTEIN PROW"/>
    <property type="match status" value="1"/>
</dbReference>
<evidence type="ECO:0000313" key="9">
    <source>
        <dbReference type="Proteomes" id="UP000204391"/>
    </source>
</evidence>
<name>A0A221M895_9BACI</name>
<dbReference type="GO" id="GO:0015226">
    <property type="term" value="F:carnitine transmembrane transporter activity"/>
    <property type="evidence" value="ECO:0007669"/>
    <property type="project" value="TreeGrafter"/>
</dbReference>
<accession>A0A221M895</accession>
<evidence type="ECO:0000256" key="4">
    <source>
        <dbReference type="ARBA" id="ARBA00023136"/>
    </source>
</evidence>
<proteinExistence type="predicted"/>
<protein>
    <submittedName>
        <fullName evidence="8">Glycine/betaine ABC transporter</fullName>
    </submittedName>
</protein>
<dbReference type="SUPFAM" id="SSF53850">
    <property type="entry name" value="Periplasmic binding protein-like II"/>
    <property type="match status" value="1"/>
</dbReference>
<keyword evidence="2" id="KW-0813">Transport</keyword>
<keyword evidence="4" id="KW-0472">Membrane</keyword>
<dbReference type="PANTHER" id="PTHR47737">
    <property type="entry name" value="GLYCINE BETAINE/PROLINE BETAINE TRANSPORT SYSTEM PERMEASE PROTEIN PROW"/>
    <property type="match status" value="1"/>
</dbReference>
<dbReference type="GO" id="GO:0005275">
    <property type="term" value="F:amine transmembrane transporter activity"/>
    <property type="evidence" value="ECO:0007669"/>
    <property type="project" value="TreeGrafter"/>
</dbReference>
<feature type="signal peptide" evidence="6">
    <location>
        <begin position="1"/>
        <end position="20"/>
    </location>
</feature>
<dbReference type="Gene3D" id="3.40.190.100">
    <property type="entry name" value="Glycine betaine-binding periplasmic protein, domain 2"/>
    <property type="match status" value="1"/>
</dbReference>
<evidence type="ECO:0000256" key="3">
    <source>
        <dbReference type="ARBA" id="ARBA00022475"/>
    </source>
</evidence>
<dbReference type="InterPro" id="IPR007210">
    <property type="entry name" value="ABC_Gly_betaine_transp_sub-bd"/>
</dbReference>
<dbReference type="GO" id="GO:0043190">
    <property type="term" value="C:ATP-binding cassette (ABC) transporter complex"/>
    <property type="evidence" value="ECO:0007669"/>
    <property type="project" value="InterPro"/>
</dbReference>
<dbReference type="PROSITE" id="PS51257">
    <property type="entry name" value="PROKAR_LIPOPROTEIN"/>
    <property type="match status" value="1"/>
</dbReference>
<feature type="domain" description="ABC-type glycine betaine transport system substrate-binding" evidence="7">
    <location>
        <begin position="44"/>
        <end position="289"/>
    </location>
</feature>
<keyword evidence="6" id="KW-0732">Signal</keyword>
<dbReference type="Gene3D" id="3.40.190.10">
    <property type="entry name" value="Periplasmic binding protein-like II"/>
    <property type="match status" value="1"/>
</dbReference>
<organism evidence="8 9">
    <name type="scientific">Virgibacillus necropolis</name>
    <dbReference type="NCBI Taxonomy" id="163877"/>
    <lineage>
        <taxon>Bacteria</taxon>
        <taxon>Bacillati</taxon>
        <taxon>Bacillota</taxon>
        <taxon>Bacilli</taxon>
        <taxon>Bacillales</taxon>
        <taxon>Bacillaceae</taxon>
        <taxon>Virgibacillus</taxon>
    </lineage>
</organism>
<dbReference type="CDD" id="cd13639">
    <property type="entry name" value="PBP2_OpuAC_like"/>
    <property type="match status" value="1"/>
</dbReference>
<evidence type="ECO:0000313" key="8">
    <source>
        <dbReference type="EMBL" id="ASN03858.1"/>
    </source>
</evidence>
<keyword evidence="3" id="KW-1003">Cell membrane</keyword>
<dbReference type="AlphaFoldDB" id="A0A221M895"/>